<dbReference type="EMBL" id="JAKIKP010000001">
    <property type="protein sequence ID" value="MCL1141360.1"/>
    <property type="molecule type" value="Genomic_DNA"/>
</dbReference>
<reference evidence="2" key="1">
    <citation type="submission" date="2022-01" db="EMBL/GenBank/DDBJ databases">
        <title>Whole genome-based taxonomy of the Shewanellaceae.</title>
        <authorList>
            <person name="Martin-Rodriguez A.J."/>
        </authorList>
    </citation>
    <scope>NUCLEOTIDE SEQUENCE</scope>
    <source>
        <strain evidence="2">DSM 16422</strain>
    </source>
</reference>
<feature type="transmembrane region" description="Helical" evidence="1">
    <location>
        <begin position="7"/>
        <end position="28"/>
    </location>
</feature>
<dbReference type="AlphaFoldDB" id="A0A9X1ZKA4"/>
<dbReference type="Proteomes" id="UP001139333">
    <property type="component" value="Unassembled WGS sequence"/>
</dbReference>
<keyword evidence="1" id="KW-0812">Transmembrane</keyword>
<evidence type="ECO:0000313" key="2">
    <source>
        <dbReference type="EMBL" id="MCL1141360.1"/>
    </source>
</evidence>
<dbReference type="NCBIfam" id="NF037970">
    <property type="entry name" value="vanZ_1"/>
    <property type="match status" value="1"/>
</dbReference>
<evidence type="ECO:0000313" key="3">
    <source>
        <dbReference type="Proteomes" id="UP001139333"/>
    </source>
</evidence>
<proteinExistence type="predicted"/>
<dbReference type="RefSeq" id="WP_248994044.1">
    <property type="nucleotide sequence ID" value="NZ_JAKIKP010000001.1"/>
</dbReference>
<keyword evidence="3" id="KW-1185">Reference proteome</keyword>
<feature type="transmembrane region" description="Helical" evidence="1">
    <location>
        <begin position="112"/>
        <end position="130"/>
    </location>
</feature>
<name>A0A9X1ZKA4_9GAMM</name>
<dbReference type="PANTHER" id="PTHR28008">
    <property type="entry name" value="DOMAIN PROTEIN, PUTATIVE (AFU_ORTHOLOGUE AFUA_3G10980)-RELATED"/>
    <property type="match status" value="1"/>
</dbReference>
<protein>
    <submittedName>
        <fullName evidence="2">VanZ family protein</fullName>
    </submittedName>
</protein>
<gene>
    <name evidence="2" type="ORF">L2672_01420</name>
</gene>
<keyword evidence="1" id="KW-1133">Transmembrane helix</keyword>
<dbReference type="PANTHER" id="PTHR28008:SF1">
    <property type="entry name" value="DOMAIN PROTEIN, PUTATIVE (AFU_ORTHOLOGUE AFUA_3G10980)-RELATED"/>
    <property type="match status" value="1"/>
</dbReference>
<accession>A0A9X1ZKA4</accession>
<keyword evidence="1" id="KW-0472">Membrane</keyword>
<evidence type="ECO:0000256" key="1">
    <source>
        <dbReference type="SAM" id="Phobius"/>
    </source>
</evidence>
<feature type="transmembrane region" description="Helical" evidence="1">
    <location>
        <begin position="77"/>
        <end position="100"/>
    </location>
</feature>
<organism evidence="2 3">
    <name type="scientific">Shewanella gaetbuli</name>
    <dbReference type="NCBI Taxonomy" id="220752"/>
    <lineage>
        <taxon>Bacteria</taxon>
        <taxon>Pseudomonadati</taxon>
        <taxon>Pseudomonadota</taxon>
        <taxon>Gammaproteobacteria</taxon>
        <taxon>Alteromonadales</taxon>
        <taxon>Shewanellaceae</taxon>
        <taxon>Shewanella</taxon>
    </lineage>
</organism>
<sequence length="138" mass="15670">MKSNIRLFSSVIAVSFLSFILWIIYLANTGGQSVFFELIKHLPYGDKIGHFLLFGTLTYLANIALKFKTINCGTQSFYWGTITVSLFVLIEEGSQAFIATRTFDLADLWADAAGISFFSFLTWLTQRYYFRPSGKEDS</sequence>
<comment type="caution">
    <text evidence="2">The sequence shown here is derived from an EMBL/GenBank/DDBJ whole genome shotgun (WGS) entry which is preliminary data.</text>
</comment>
<feature type="transmembrane region" description="Helical" evidence="1">
    <location>
        <begin position="48"/>
        <end position="65"/>
    </location>
</feature>